<keyword evidence="1" id="KW-0479">Metal-binding</keyword>
<organism evidence="4 5">
    <name type="scientific">Ancylostoma duodenale</name>
    <dbReference type="NCBI Taxonomy" id="51022"/>
    <lineage>
        <taxon>Eukaryota</taxon>
        <taxon>Metazoa</taxon>
        <taxon>Ecdysozoa</taxon>
        <taxon>Nematoda</taxon>
        <taxon>Chromadorea</taxon>
        <taxon>Rhabditida</taxon>
        <taxon>Rhabditina</taxon>
        <taxon>Rhabditomorpha</taxon>
        <taxon>Strongyloidea</taxon>
        <taxon>Ancylostomatidae</taxon>
        <taxon>Ancylostomatinae</taxon>
        <taxon>Ancylostoma</taxon>
    </lineage>
</organism>
<evidence type="ECO:0000256" key="1">
    <source>
        <dbReference type="PROSITE-ProRule" id="PRU00047"/>
    </source>
</evidence>
<dbReference type="SUPFAM" id="SSF57756">
    <property type="entry name" value="Retrovirus zinc finger-like domains"/>
    <property type="match status" value="1"/>
</dbReference>
<accession>A0A0C2FZE2</accession>
<feature type="compositionally biased region" description="Polar residues" evidence="2">
    <location>
        <begin position="164"/>
        <end position="195"/>
    </location>
</feature>
<dbReference type="OrthoDB" id="5920525at2759"/>
<evidence type="ECO:0000259" key="3">
    <source>
        <dbReference type="PROSITE" id="PS50158"/>
    </source>
</evidence>
<dbReference type="InterPro" id="IPR036875">
    <property type="entry name" value="Znf_CCHC_sf"/>
</dbReference>
<dbReference type="InterPro" id="IPR001878">
    <property type="entry name" value="Znf_CCHC"/>
</dbReference>
<keyword evidence="1" id="KW-0862">Zinc</keyword>
<sequence length="667" mass="76360">MNLLGNLTAILMHLSSKGQDVNHRMILNTVLRKFDNEIQLKALERREKLSNTSEWTWSLLQKHQSEIFELRERVERSQGTINRKMPTTPKEKARPMAPCIYCKRTNHRSADCKTVPETERAGNLRRTQLCHNCGKPNHKAEDCRSQGCYKCGKKHHSSLCKDVSQPTTERNQNAHARWTQPRSEQTPIRNQNQSNQRKKGRGSQLTPGQETNQNVVTYLPVEGSSSLRIKTFGSNQSNGRQHRIVHVNLIDKQGQVHKCELFDSPVITSRVNAPVLSPEDIQYIKQSKLNLPPQPGNKEQPQILLGCEYLWEIMEGKKYKLPSGLHLISTKFDYAASSTNTGIDTKNCKNWMPSSKKQLEQDILERVPEKPPQGEHKRIHFLSYQIITTPEKKTTPKRIVFDVSAHAVRKPSLNDMLHQGPLMLPNLLGILMRFRTGRIATTADIEKAFLQVRLHEEDRAVTRFLWVKDLNKPPYDHNIVTLRSTRVTLGLNSSPFLLPATIDLHLDTKSDDQDVANQIRKNLALGRKITDEGSLSTILAEIEGCLNSRPLTYLEANPEDFAPIRPIDSLQNRLSITYNTNTDEGESSDPDFHPHDEGLQLHIRIEADKALKSTCEVVDKFWKIWNDPYLTSLREQHKRDLQQGRTATMSPRLGWKLAKPQYAFWTP</sequence>
<dbReference type="PANTHER" id="PTHR47331:SF1">
    <property type="entry name" value="GAG-LIKE PROTEIN"/>
    <property type="match status" value="1"/>
</dbReference>
<dbReference type="Gene3D" id="3.30.70.270">
    <property type="match status" value="1"/>
</dbReference>
<feature type="domain" description="CCHC-type" evidence="3">
    <location>
        <begin position="130"/>
        <end position="145"/>
    </location>
</feature>
<feature type="region of interest" description="Disordered" evidence="2">
    <location>
        <begin position="158"/>
        <end position="214"/>
    </location>
</feature>
<dbReference type="GO" id="GO:0003676">
    <property type="term" value="F:nucleic acid binding"/>
    <property type="evidence" value="ECO:0007669"/>
    <property type="project" value="InterPro"/>
</dbReference>
<dbReference type="GO" id="GO:0005737">
    <property type="term" value="C:cytoplasm"/>
    <property type="evidence" value="ECO:0007669"/>
    <property type="project" value="UniProtKB-ARBA"/>
</dbReference>
<protein>
    <submittedName>
        <fullName evidence="4">Zinc knuckle</fullName>
    </submittedName>
</protein>
<dbReference type="EMBL" id="KN739987">
    <property type="protein sequence ID" value="KIH53970.1"/>
    <property type="molecule type" value="Genomic_DNA"/>
</dbReference>
<dbReference type="Gene3D" id="3.10.10.10">
    <property type="entry name" value="HIV Type 1 Reverse Transcriptase, subunit A, domain 1"/>
    <property type="match status" value="1"/>
</dbReference>
<evidence type="ECO:0000313" key="5">
    <source>
        <dbReference type="Proteomes" id="UP000054047"/>
    </source>
</evidence>
<keyword evidence="5" id="KW-1185">Reference proteome</keyword>
<dbReference type="Proteomes" id="UP000054047">
    <property type="component" value="Unassembled WGS sequence"/>
</dbReference>
<feature type="compositionally biased region" description="Polar residues" evidence="2">
    <location>
        <begin position="203"/>
        <end position="214"/>
    </location>
</feature>
<dbReference type="Gene3D" id="4.10.60.10">
    <property type="entry name" value="Zinc finger, CCHC-type"/>
    <property type="match status" value="1"/>
</dbReference>
<evidence type="ECO:0000256" key="2">
    <source>
        <dbReference type="SAM" id="MobiDB-lite"/>
    </source>
</evidence>
<dbReference type="GO" id="GO:0019899">
    <property type="term" value="F:enzyme binding"/>
    <property type="evidence" value="ECO:0007669"/>
    <property type="project" value="UniProtKB-ARBA"/>
</dbReference>
<dbReference type="PANTHER" id="PTHR47331">
    <property type="entry name" value="PHD-TYPE DOMAIN-CONTAINING PROTEIN"/>
    <property type="match status" value="1"/>
</dbReference>
<dbReference type="GO" id="GO:0008270">
    <property type="term" value="F:zinc ion binding"/>
    <property type="evidence" value="ECO:0007669"/>
    <property type="project" value="UniProtKB-KW"/>
</dbReference>
<keyword evidence="1" id="KW-0863">Zinc-finger</keyword>
<dbReference type="AlphaFoldDB" id="A0A0C2FZE2"/>
<dbReference type="Pfam" id="PF00098">
    <property type="entry name" value="zf-CCHC"/>
    <property type="match status" value="1"/>
</dbReference>
<proteinExistence type="predicted"/>
<evidence type="ECO:0000313" key="4">
    <source>
        <dbReference type="EMBL" id="KIH53970.1"/>
    </source>
</evidence>
<gene>
    <name evidence="4" type="ORF">ANCDUO_15885</name>
</gene>
<dbReference type="PROSITE" id="PS50158">
    <property type="entry name" value="ZF_CCHC"/>
    <property type="match status" value="1"/>
</dbReference>
<dbReference type="SUPFAM" id="SSF56672">
    <property type="entry name" value="DNA/RNA polymerases"/>
    <property type="match status" value="1"/>
</dbReference>
<reference evidence="4 5" key="1">
    <citation type="submission" date="2013-12" db="EMBL/GenBank/DDBJ databases">
        <title>Draft genome of the parsitic nematode Ancylostoma duodenale.</title>
        <authorList>
            <person name="Mitreva M."/>
        </authorList>
    </citation>
    <scope>NUCLEOTIDE SEQUENCE [LARGE SCALE GENOMIC DNA]</scope>
    <source>
        <strain evidence="4 5">Zhejiang</strain>
    </source>
</reference>
<dbReference type="InterPro" id="IPR043502">
    <property type="entry name" value="DNA/RNA_pol_sf"/>
</dbReference>
<dbReference type="InterPro" id="IPR043128">
    <property type="entry name" value="Rev_trsase/Diguanyl_cyclase"/>
</dbReference>
<dbReference type="SMART" id="SM00343">
    <property type="entry name" value="ZnF_C2HC"/>
    <property type="match status" value="3"/>
</dbReference>
<name>A0A0C2FZE2_9BILA</name>